<protein>
    <submittedName>
        <fullName evidence="1">Uncharacterized protein</fullName>
    </submittedName>
</protein>
<keyword evidence="2" id="KW-1185">Reference proteome</keyword>
<dbReference type="AlphaFoldDB" id="A0A3M7PDN3"/>
<comment type="caution">
    <text evidence="1">The sequence shown here is derived from an EMBL/GenBank/DDBJ whole genome shotgun (WGS) entry which is preliminary data.</text>
</comment>
<organism evidence="1 2">
    <name type="scientific">Brachionus plicatilis</name>
    <name type="common">Marine rotifer</name>
    <name type="synonym">Brachionus muelleri</name>
    <dbReference type="NCBI Taxonomy" id="10195"/>
    <lineage>
        <taxon>Eukaryota</taxon>
        <taxon>Metazoa</taxon>
        <taxon>Spiralia</taxon>
        <taxon>Gnathifera</taxon>
        <taxon>Rotifera</taxon>
        <taxon>Eurotatoria</taxon>
        <taxon>Monogononta</taxon>
        <taxon>Pseudotrocha</taxon>
        <taxon>Ploima</taxon>
        <taxon>Brachionidae</taxon>
        <taxon>Brachionus</taxon>
    </lineage>
</organism>
<dbReference type="Proteomes" id="UP000276133">
    <property type="component" value="Unassembled WGS sequence"/>
</dbReference>
<evidence type="ECO:0000313" key="1">
    <source>
        <dbReference type="EMBL" id="RMZ96834.1"/>
    </source>
</evidence>
<proteinExistence type="predicted"/>
<name>A0A3M7PDN3_BRAPC</name>
<sequence>MKSLLLSPIFTLILNDVIHKCKTGSFLTFFNLKFYIFLHDFTQNNVLNYKKKIISCFQRVQLSNCHKRLFTIRYTGDNKLYIHTI</sequence>
<gene>
    <name evidence="1" type="ORF">BpHYR1_027285</name>
</gene>
<evidence type="ECO:0000313" key="2">
    <source>
        <dbReference type="Proteomes" id="UP000276133"/>
    </source>
</evidence>
<accession>A0A3M7PDN3</accession>
<dbReference type="EMBL" id="REGN01011857">
    <property type="protein sequence ID" value="RMZ96834.1"/>
    <property type="molecule type" value="Genomic_DNA"/>
</dbReference>
<reference evidence="1 2" key="1">
    <citation type="journal article" date="2018" name="Sci. Rep.">
        <title>Genomic signatures of local adaptation to the degree of environmental predictability in rotifers.</title>
        <authorList>
            <person name="Franch-Gras L."/>
            <person name="Hahn C."/>
            <person name="Garcia-Roger E.M."/>
            <person name="Carmona M.J."/>
            <person name="Serra M."/>
            <person name="Gomez A."/>
        </authorList>
    </citation>
    <scope>NUCLEOTIDE SEQUENCE [LARGE SCALE GENOMIC DNA]</scope>
    <source>
        <strain evidence="1">HYR1</strain>
    </source>
</reference>